<accession>N1PBP8</accession>
<proteinExistence type="predicted"/>
<dbReference type="OMA" id="HKHATES"/>
<feature type="compositionally biased region" description="Polar residues" evidence="1">
    <location>
        <begin position="33"/>
        <end position="50"/>
    </location>
</feature>
<evidence type="ECO:0000313" key="3">
    <source>
        <dbReference type="Proteomes" id="UP000016933"/>
    </source>
</evidence>
<reference evidence="2 3" key="2">
    <citation type="journal article" date="2012" name="PLoS Pathog.">
        <title>Diverse lifestyles and strategies of plant pathogenesis encoded in the genomes of eighteen Dothideomycetes fungi.</title>
        <authorList>
            <person name="Ohm R.A."/>
            <person name="Feau N."/>
            <person name="Henrissat B."/>
            <person name="Schoch C.L."/>
            <person name="Horwitz B.A."/>
            <person name="Barry K.W."/>
            <person name="Condon B.J."/>
            <person name="Copeland A.C."/>
            <person name="Dhillon B."/>
            <person name="Glaser F."/>
            <person name="Hesse C.N."/>
            <person name="Kosti I."/>
            <person name="LaButti K."/>
            <person name="Lindquist E.A."/>
            <person name="Lucas S."/>
            <person name="Salamov A.A."/>
            <person name="Bradshaw R.E."/>
            <person name="Ciuffetti L."/>
            <person name="Hamelin R.C."/>
            <person name="Kema G.H.J."/>
            <person name="Lawrence C."/>
            <person name="Scott J.A."/>
            <person name="Spatafora J.W."/>
            <person name="Turgeon B.G."/>
            <person name="de Wit P.J.G.M."/>
            <person name="Zhong S."/>
            <person name="Goodwin S.B."/>
            <person name="Grigoriev I.V."/>
        </authorList>
    </citation>
    <scope>NUCLEOTIDE SEQUENCE [LARGE SCALE GENOMIC DNA]</scope>
    <source>
        <strain evidence="3">NZE10 / CBS 128990</strain>
    </source>
</reference>
<organism evidence="2 3">
    <name type="scientific">Dothistroma septosporum (strain NZE10 / CBS 128990)</name>
    <name type="common">Red band needle blight fungus</name>
    <name type="synonym">Mycosphaerella pini</name>
    <dbReference type="NCBI Taxonomy" id="675120"/>
    <lineage>
        <taxon>Eukaryota</taxon>
        <taxon>Fungi</taxon>
        <taxon>Dikarya</taxon>
        <taxon>Ascomycota</taxon>
        <taxon>Pezizomycotina</taxon>
        <taxon>Dothideomycetes</taxon>
        <taxon>Dothideomycetidae</taxon>
        <taxon>Mycosphaerellales</taxon>
        <taxon>Mycosphaerellaceae</taxon>
        <taxon>Dothistroma</taxon>
    </lineage>
</organism>
<dbReference type="Proteomes" id="UP000016933">
    <property type="component" value="Unassembled WGS sequence"/>
</dbReference>
<feature type="compositionally biased region" description="Polar residues" evidence="1">
    <location>
        <begin position="9"/>
        <end position="23"/>
    </location>
</feature>
<feature type="region of interest" description="Disordered" evidence="1">
    <location>
        <begin position="1"/>
        <end position="50"/>
    </location>
</feature>
<sequence>MTDALQKQFFGNMSDTTKQSPATETEPFPASDDNIQSPSTPDRFSQATTNDTASKAFRVLTSPGTTQRLCIEVQARLNASFPPEQQEEVAEVIAESLGEQLHERPNVTDEALAYVKALRYCVSIGSELQREIEALQDQAMSALQKALEPVKAHLAPLPSKEDTPASAQHHLLQAEHDTFMASDFTGNEQLDPIPSHDHQFAGVMPI</sequence>
<gene>
    <name evidence="2" type="ORF">DOTSEDRAFT_92407</name>
</gene>
<evidence type="ECO:0000256" key="1">
    <source>
        <dbReference type="SAM" id="MobiDB-lite"/>
    </source>
</evidence>
<dbReference type="AlphaFoldDB" id="N1PBP8"/>
<dbReference type="HOGENOM" id="CLU_1331932_0_0_1"/>
<dbReference type="EMBL" id="KB446547">
    <property type="protein sequence ID" value="EME38341.1"/>
    <property type="molecule type" value="Genomic_DNA"/>
</dbReference>
<evidence type="ECO:0000313" key="2">
    <source>
        <dbReference type="EMBL" id="EME38341.1"/>
    </source>
</evidence>
<reference evidence="3" key="1">
    <citation type="journal article" date="2012" name="PLoS Genet.">
        <title>The genomes of the fungal plant pathogens Cladosporium fulvum and Dothistroma septosporum reveal adaptation to different hosts and lifestyles but also signatures of common ancestry.</title>
        <authorList>
            <person name="de Wit P.J.G.M."/>
            <person name="van der Burgt A."/>
            <person name="Oekmen B."/>
            <person name="Stergiopoulos I."/>
            <person name="Abd-Elsalam K.A."/>
            <person name="Aerts A.L."/>
            <person name="Bahkali A.H."/>
            <person name="Beenen H.G."/>
            <person name="Chettri P."/>
            <person name="Cox M.P."/>
            <person name="Datema E."/>
            <person name="de Vries R.P."/>
            <person name="Dhillon B."/>
            <person name="Ganley A.R."/>
            <person name="Griffiths S.A."/>
            <person name="Guo Y."/>
            <person name="Hamelin R.C."/>
            <person name="Henrissat B."/>
            <person name="Kabir M.S."/>
            <person name="Jashni M.K."/>
            <person name="Kema G."/>
            <person name="Klaubauf S."/>
            <person name="Lapidus A."/>
            <person name="Levasseur A."/>
            <person name="Lindquist E."/>
            <person name="Mehrabi R."/>
            <person name="Ohm R.A."/>
            <person name="Owen T.J."/>
            <person name="Salamov A."/>
            <person name="Schwelm A."/>
            <person name="Schijlen E."/>
            <person name="Sun H."/>
            <person name="van den Burg H.A."/>
            <person name="van Ham R.C.H.J."/>
            <person name="Zhang S."/>
            <person name="Goodwin S.B."/>
            <person name="Grigoriev I.V."/>
            <person name="Collemare J."/>
            <person name="Bradshaw R.E."/>
        </authorList>
    </citation>
    <scope>NUCLEOTIDE SEQUENCE [LARGE SCALE GENOMIC DNA]</scope>
    <source>
        <strain evidence="3">NZE10 / CBS 128990</strain>
    </source>
</reference>
<name>N1PBP8_DOTSN</name>
<protein>
    <submittedName>
        <fullName evidence="2">Uncharacterized protein</fullName>
    </submittedName>
</protein>
<keyword evidence="3" id="KW-1185">Reference proteome</keyword>